<proteinExistence type="predicted"/>
<evidence type="ECO:0000256" key="1">
    <source>
        <dbReference type="SAM" id="SignalP"/>
    </source>
</evidence>
<evidence type="ECO:0008006" key="4">
    <source>
        <dbReference type="Google" id="ProtNLM"/>
    </source>
</evidence>
<sequence>MATVLRRAALMGCAVLIGCAAPQEAGGELELPSGITAEFGYTEPVNPGELDPFRAKLAEYAAQPLTLGNWGCVVIVKISERPDDCAGVLEVDDSRVAQARYSASRSNALVPLKLKIRPEFDAAVSALMQEPALTYVYKFPENRATVPTDRFEYRDGELHGFYVQATEGYTSVANLYPQ</sequence>
<accession>A0ABQ3KGC9</accession>
<name>A0ABQ3KGC9_9DEIO</name>
<gene>
    <name evidence="2" type="ORF">GCM10017783_22530</name>
</gene>
<feature type="signal peptide" evidence="1">
    <location>
        <begin position="1"/>
        <end position="25"/>
    </location>
</feature>
<organism evidence="2 3">
    <name type="scientific">Deinococcus piscis</name>
    <dbReference type="NCBI Taxonomy" id="394230"/>
    <lineage>
        <taxon>Bacteria</taxon>
        <taxon>Thermotogati</taxon>
        <taxon>Deinococcota</taxon>
        <taxon>Deinococci</taxon>
        <taxon>Deinococcales</taxon>
        <taxon>Deinococcaceae</taxon>
        <taxon>Deinococcus</taxon>
    </lineage>
</organism>
<comment type="caution">
    <text evidence="2">The sequence shown here is derived from an EMBL/GenBank/DDBJ whole genome shotgun (WGS) entry which is preliminary data.</text>
</comment>
<dbReference type="EMBL" id="BNAL01000035">
    <property type="protein sequence ID" value="GHG09459.1"/>
    <property type="molecule type" value="Genomic_DNA"/>
</dbReference>
<feature type="chain" id="PRO_5046303397" description="Lipoprotein" evidence="1">
    <location>
        <begin position="26"/>
        <end position="178"/>
    </location>
</feature>
<dbReference type="PROSITE" id="PS51257">
    <property type="entry name" value="PROKAR_LIPOPROTEIN"/>
    <property type="match status" value="1"/>
</dbReference>
<protein>
    <recommendedName>
        <fullName evidence="4">Lipoprotein</fullName>
    </recommendedName>
</protein>
<keyword evidence="1" id="KW-0732">Signal</keyword>
<keyword evidence="3" id="KW-1185">Reference proteome</keyword>
<dbReference type="RefSeq" id="WP_189643846.1">
    <property type="nucleotide sequence ID" value="NZ_BNAL01000035.1"/>
</dbReference>
<reference evidence="3" key="1">
    <citation type="journal article" date="2019" name="Int. J. Syst. Evol. Microbiol.">
        <title>The Global Catalogue of Microorganisms (GCM) 10K type strain sequencing project: providing services to taxonomists for standard genome sequencing and annotation.</title>
        <authorList>
            <consortium name="The Broad Institute Genomics Platform"/>
            <consortium name="The Broad Institute Genome Sequencing Center for Infectious Disease"/>
            <person name="Wu L."/>
            <person name="Ma J."/>
        </authorList>
    </citation>
    <scope>NUCLEOTIDE SEQUENCE [LARGE SCALE GENOMIC DNA]</scope>
    <source>
        <strain evidence="3">CGMCC 1.18439</strain>
    </source>
</reference>
<evidence type="ECO:0000313" key="2">
    <source>
        <dbReference type="EMBL" id="GHG09459.1"/>
    </source>
</evidence>
<evidence type="ECO:0000313" key="3">
    <source>
        <dbReference type="Proteomes" id="UP000632154"/>
    </source>
</evidence>
<dbReference type="Proteomes" id="UP000632154">
    <property type="component" value="Unassembled WGS sequence"/>
</dbReference>